<keyword evidence="3" id="KW-1185">Reference proteome</keyword>
<sequence>MGPGVHLPVAPRSAIAVNVSGGSRAPTATDISHLYTEKGREMLPSRDVLGLIARPQVLQLARTVRTRQPGGPYSRMGRTRWLLFLLFSKQQYFDSGGMFISLVFSAPLLCNAIIIVINWVCKTLRVMTELKTLQRKRKADKEKKSKAE</sequence>
<protein>
    <recommendedName>
        <fullName evidence="4">Transmembrane protein 18</fullName>
    </recommendedName>
</protein>
<proteinExistence type="predicted"/>
<organism evidence="2 3">
    <name type="scientific">Pleurodeles waltl</name>
    <name type="common">Iberian ribbed newt</name>
    <dbReference type="NCBI Taxonomy" id="8319"/>
    <lineage>
        <taxon>Eukaryota</taxon>
        <taxon>Metazoa</taxon>
        <taxon>Chordata</taxon>
        <taxon>Craniata</taxon>
        <taxon>Vertebrata</taxon>
        <taxon>Euteleostomi</taxon>
        <taxon>Amphibia</taxon>
        <taxon>Batrachia</taxon>
        <taxon>Caudata</taxon>
        <taxon>Salamandroidea</taxon>
        <taxon>Salamandridae</taxon>
        <taxon>Pleurodelinae</taxon>
        <taxon>Pleurodeles</taxon>
    </lineage>
</organism>
<dbReference type="Proteomes" id="UP001066276">
    <property type="component" value="Chromosome 5"/>
</dbReference>
<gene>
    <name evidence="2" type="ORF">NDU88_002946</name>
</gene>
<dbReference type="InterPro" id="IPR026721">
    <property type="entry name" value="TMEM18"/>
</dbReference>
<keyword evidence="1" id="KW-1133">Transmembrane helix</keyword>
<name>A0AAV7RBH5_PLEWA</name>
<evidence type="ECO:0000313" key="2">
    <source>
        <dbReference type="EMBL" id="KAJ1150149.1"/>
    </source>
</evidence>
<keyword evidence="1" id="KW-0812">Transmembrane</keyword>
<feature type="transmembrane region" description="Helical" evidence="1">
    <location>
        <begin position="98"/>
        <end position="121"/>
    </location>
</feature>
<reference evidence="2" key="1">
    <citation type="journal article" date="2022" name="bioRxiv">
        <title>Sequencing and chromosome-scale assembly of the giantPleurodeles waltlgenome.</title>
        <authorList>
            <person name="Brown T."/>
            <person name="Elewa A."/>
            <person name="Iarovenko S."/>
            <person name="Subramanian E."/>
            <person name="Araus A.J."/>
            <person name="Petzold A."/>
            <person name="Susuki M."/>
            <person name="Suzuki K.-i.T."/>
            <person name="Hayashi T."/>
            <person name="Toyoda A."/>
            <person name="Oliveira C."/>
            <person name="Osipova E."/>
            <person name="Leigh N.D."/>
            <person name="Simon A."/>
            <person name="Yun M.H."/>
        </authorList>
    </citation>
    <scope>NUCLEOTIDE SEQUENCE</scope>
    <source>
        <strain evidence="2">20211129_DDA</strain>
        <tissue evidence="2">Liver</tissue>
    </source>
</reference>
<keyword evidence="1" id="KW-0472">Membrane</keyword>
<evidence type="ECO:0008006" key="4">
    <source>
        <dbReference type="Google" id="ProtNLM"/>
    </source>
</evidence>
<dbReference type="EMBL" id="JANPWB010000009">
    <property type="protein sequence ID" value="KAJ1150149.1"/>
    <property type="molecule type" value="Genomic_DNA"/>
</dbReference>
<dbReference type="AlphaFoldDB" id="A0AAV7RBH5"/>
<evidence type="ECO:0000313" key="3">
    <source>
        <dbReference type="Proteomes" id="UP001066276"/>
    </source>
</evidence>
<dbReference type="Pfam" id="PF14770">
    <property type="entry name" value="TMEM18"/>
    <property type="match status" value="1"/>
</dbReference>
<evidence type="ECO:0000256" key="1">
    <source>
        <dbReference type="SAM" id="Phobius"/>
    </source>
</evidence>
<accession>A0AAV7RBH5</accession>
<comment type="caution">
    <text evidence="2">The sequence shown here is derived from an EMBL/GenBank/DDBJ whole genome shotgun (WGS) entry which is preliminary data.</text>
</comment>